<evidence type="ECO:0000256" key="1">
    <source>
        <dbReference type="SAM" id="MobiDB-lite"/>
    </source>
</evidence>
<name>A0A564ZFY7_HYMDI</name>
<keyword evidence="3" id="KW-1185">Reference proteome</keyword>
<sequence length="568" mass="64049">MMLNSPSLNHAKVLLHLKWFINRLTKSFEHKLQTIATSDFEAASDRDTRNSVRESQTTIRSLNSPTKSPLSVFGNNLKNRSLSTDGDRISLNSKTSEFECGVYRRKQLFSRSSNQNRSPKVRSLTNSPFMMRLSLTRILSNKRIPLSEYSDSNSDFDIGLPSDFPQLHFSDFSNGSLPSSPFQDVEKLRVLLILKNTTESERRFNVTKFAQHICVVYEYQIGFLQGLKSVHCAADYIAEVLVKAVRIGRITSLSTLEMTLTLLHEEDCRPSSQNKCIKTSPMTGTGEQLSWRLSEIWTKPGLRHNEVGGENCHNLNIVTHFLAPCAAELELKRPDVYGYRNLIVLPNSESSACLKGGALGNSTVNDATIFTNENNESLGVTDFYDIFPSDEETITVSNIRTGSRVRSPMSKVQKMEAIASSPIRRADVIRRQQNSKIKSPLLSTSVNLRQHLHRAYRPVFFVIYERPSVIDHLTECESFAAFCKRQNICPVMFLNQETDLFEGRVCPSLFQHFDIFCLTTNGYMSKTVPDGSFPSSELKSLPSRELTSRHRRVADVCLGGIDNPGFTS</sequence>
<dbReference type="AlphaFoldDB" id="A0A564ZFY7"/>
<evidence type="ECO:0000313" key="3">
    <source>
        <dbReference type="Proteomes" id="UP000321570"/>
    </source>
</evidence>
<proteinExistence type="predicted"/>
<feature type="compositionally biased region" description="Polar residues" evidence="1">
    <location>
        <begin position="53"/>
        <end position="67"/>
    </location>
</feature>
<dbReference type="EMBL" id="CABIJS010000719">
    <property type="protein sequence ID" value="VUZ57674.1"/>
    <property type="molecule type" value="Genomic_DNA"/>
</dbReference>
<reference evidence="2 3" key="1">
    <citation type="submission" date="2019-07" db="EMBL/GenBank/DDBJ databases">
        <authorList>
            <person name="Jastrzebski P J."/>
            <person name="Paukszto L."/>
            <person name="Jastrzebski P J."/>
        </authorList>
    </citation>
    <scope>NUCLEOTIDE SEQUENCE [LARGE SCALE GENOMIC DNA]</scope>
    <source>
        <strain evidence="2 3">WMS-il1</strain>
    </source>
</reference>
<protein>
    <submittedName>
        <fullName evidence="2">Uncharacterized protein</fullName>
    </submittedName>
</protein>
<feature type="compositionally biased region" description="Basic and acidic residues" evidence="1">
    <location>
        <begin position="43"/>
        <end position="52"/>
    </location>
</feature>
<feature type="region of interest" description="Disordered" evidence="1">
    <location>
        <begin position="43"/>
        <end position="67"/>
    </location>
</feature>
<accession>A0A564ZFY7</accession>
<organism evidence="2 3">
    <name type="scientific">Hymenolepis diminuta</name>
    <name type="common">Rat tapeworm</name>
    <dbReference type="NCBI Taxonomy" id="6216"/>
    <lineage>
        <taxon>Eukaryota</taxon>
        <taxon>Metazoa</taxon>
        <taxon>Spiralia</taxon>
        <taxon>Lophotrochozoa</taxon>
        <taxon>Platyhelminthes</taxon>
        <taxon>Cestoda</taxon>
        <taxon>Eucestoda</taxon>
        <taxon>Cyclophyllidea</taxon>
        <taxon>Hymenolepididae</taxon>
        <taxon>Hymenolepis</taxon>
    </lineage>
</organism>
<gene>
    <name evidence="2" type="ORF">WMSIL1_LOCUS14959</name>
</gene>
<dbReference type="Proteomes" id="UP000321570">
    <property type="component" value="Unassembled WGS sequence"/>
</dbReference>
<evidence type="ECO:0000313" key="2">
    <source>
        <dbReference type="EMBL" id="VUZ57674.1"/>
    </source>
</evidence>